<evidence type="ECO:0000313" key="3">
    <source>
        <dbReference type="EMBL" id="CAF9906689.1"/>
    </source>
</evidence>
<protein>
    <recommendedName>
        <fullName evidence="5">Histone deacetylase complex subunit SAP18</fullName>
    </recommendedName>
</protein>
<dbReference type="OrthoDB" id="440566at2759"/>
<feature type="compositionally biased region" description="Basic and acidic residues" evidence="2">
    <location>
        <begin position="165"/>
        <end position="200"/>
    </location>
</feature>
<evidence type="ECO:0000313" key="4">
    <source>
        <dbReference type="Proteomes" id="UP000664169"/>
    </source>
</evidence>
<dbReference type="GO" id="GO:0005634">
    <property type="term" value="C:nucleus"/>
    <property type="evidence" value="ECO:0007669"/>
    <property type="project" value="TreeGrafter"/>
</dbReference>
<proteinExistence type="inferred from homology"/>
<reference evidence="3" key="1">
    <citation type="submission" date="2021-03" db="EMBL/GenBank/DDBJ databases">
        <authorList>
            <person name="Tagirdzhanova G."/>
        </authorList>
    </citation>
    <scope>NUCLEOTIDE SEQUENCE</scope>
</reference>
<dbReference type="PANTHER" id="PTHR13082:SF0">
    <property type="entry name" value="HISTONE DEACETYLASE COMPLEX SUBUNIT SAP18"/>
    <property type="match status" value="1"/>
</dbReference>
<dbReference type="Proteomes" id="UP000664169">
    <property type="component" value="Unassembled WGS sequence"/>
</dbReference>
<dbReference type="EMBL" id="CAJPDQ010000003">
    <property type="protein sequence ID" value="CAF9906689.1"/>
    <property type="molecule type" value="Genomic_DNA"/>
</dbReference>
<dbReference type="PANTHER" id="PTHR13082">
    <property type="entry name" value="SAP18"/>
    <property type="match status" value="1"/>
</dbReference>
<organism evidence="3 4">
    <name type="scientific">Gomphillus americanus</name>
    <dbReference type="NCBI Taxonomy" id="1940652"/>
    <lineage>
        <taxon>Eukaryota</taxon>
        <taxon>Fungi</taxon>
        <taxon>Dikarya</taxon>
        <taxon>Ascomycota</taxon>
        <taxon>Pezizomycotina</taxon>
        <taxon>Lecanoromycetes</taxon>
        <taxon>OSLEUM clade</taxon>
        <taxon>Ostropomycetidae</taxon>
        <taxon>Ostropales</taxon>
        <taxon>Graphidaceae</taxon>
        <taxon>Gomphilloideae</taxon>
        <taxon>Gomphillus</taxon>
    </lineage>
</organism>
<dbReference type="InterPro" id="IPR010516">
    <property type="entry name" value="SAP18"/>
</dbReference>
<accession>A0A8H3EK22</accession>
<keyword evidence="4" id="KW-1185">Reference proteome</keyword>
<dbReference type="InterPro" id="IPR042534">
    <property type="entry name" value="SAP18_sf"/>
</dbReference>
<comment type="similarity">
    <text evidence="1">Belongs to the SAP18 family.</text>
</comment>
<feature type="region of interest" description="Disordered" evidence="2">
    <location>
        <begin position="165"/>
        <end position="212"/>
    </location>
</feature>
<dbReference type="Pfam" id="PF06487">
    <property type="entry name" value="SAP18"/>
    <property type="match status" value="1"/>
</dbReference>
<name>A0A8H3EK22_9LECA</name>
<evidence type="ECO:0000256" key="1">
    <source>
        <dbReference type="ARBA" id="ARBA00009143"/>
    </source>
</evidence>
<sequence>MSKVDRQTTVPFLLNLCYKIGSHHRPDEFPLPPDHVLPRDRIQIYTWQTCTLRELSHLLTTALPDLVPSPVIGTRLSYRLVYPDAKEAYLSRGAVTAKYLVKELGSVVIEADENNKTKYDGEPDKTLADARFVIGDFVSCAIYPPGSNGEVGPAPGSTAIRGRLYSDRGRENGFRGGRGDRGIPSGEWRRGERIPDEGRGRGGFGRGRGRQW</sequence>
<dbReference type="AlphaFoldDB" id="A0A8H3EK22"/>
<gene>
    <name evidence="3" type="ORF">GOMPHAMPRED_004874</name>
</gene>
<evidence type="ECO:0000256" key="2">
    <source>
        <dbReference type="SAM" id="MobiDB-lite"/>
    </source>
</evidence>
<dbReference type="Gene3D" id="3.10.20.550">
    <property type="entry name" value="ASAP complex, SAP18 subunit"/>
    <property type="match status" value="1"/>
</dbReference>
<comment type="caution">
    <text evidence="3">The sequence shown here is derived from an EMBL/GenBank/DDBJ whole genome shotgun (WGS) entry which is preliminary data.</text>
</comment>
<evidence type="ECO:0008006" key="5">
    <source>
        <dbReference type="Google" id="ProtNLM"/>
    </source>
</evidence>